<dbReference type="GO" id="GO:0003677">
    <property type="term" value="F:DNA binding"/>
    <property type="evidence" value="ECO:0007669"/>
    <property type="project" value="InterPro"/>
</dbReference>
<evidence type="ECO:0000313" key="15">
    <source>
        <dbReference type="EMBL" id="QKX63669.1"/>
    </source>
</evidence>
<dbReference type="InterPro" id="IPR012340">
    <property type="entry name" value="NA-bd_OB-fold"/>
</dbReference>
<dbReference type="Pfam" id="PF12108">
    <property type="entry name" value="SF3a60_bindingd"/>
    <property type="match status" value="1"/>
</dbReference>
<dbReference type="GO" id="GO:0003910">
    <property type="term" value="F:DNA ligase (ATP) activity"/>
    <property type="evidence" value="ECO:0007669"/>
    <property type="project" value="InterPro"/>
</dbReference>
<dbReference type="GeneID" id="55998319"/>
<evidence type="ECO:0000256" key="3">
    <source>
        <dbReference type="ARBA" id="ARBA00008776"/>
    </source>
</evidence>
<keyword evidence="5" id="KW-0436">Ligase</keyword>
<evidence type="ECO:0000259" key="14">
    <source>
        <dbReference type="PROSITE" id="PS50171"/>
    </source>
</evidence>
<feature type="region of interest" description="Disordered" evidence="12">
    <location>
        <begin position="357"/>
        <end position="376"/>
    </location>
</feature>
<dbReference type="PROSITE" id="PS50171">
    <property type="entry name" value="ZF_MATRIN"/>
    <property type="match status" value="1"/>
</dbReference>
<dbReference type="PROSITE" id="PS00028">
    <property type="entry name" value="ZINC_FINGER_C2H2_1"/>
    <property type="match status" value="1"/>
</dbReference>
<keyword evidence="6" id="KW-0479">Metal-binding</keyword>
<dbReference type="InterPro" id="IPR000690">
    <property type="entry name" value="Matrin/U1-C_Znf_C2H2"/>
</dbReference>
<feature type="compositionally biased region" description="Polar residues" evidence="12">
    <location>
        <begin position="1220"/>
        <end position="1230"/>
    </location>
</feature>
<dbReference type="InterPro" id="IPR031774">
    <property type="entry name" value="SF3A3_dom"/>
</dbReference>
<dbReference type="OrthoDB" id="2160351at2759"/>
<keyword evidence="9" id="KW-0862">Zinc</keyword>
<dbReference type="Gene3D" id="2.40.50.140">
    <property type="entry name" value="Nucleic acid-binding proteins"/>
    <property type="match status" value="1"/>
</dbReference>
<dbReference type="Pfam" id="PF01068">
    <property type="entry name" value="DNA_ligase_A_M"/>
    <property type="match status" value="1"/>
</dbReference>
<evidence type="ECO:0000256" key="1">
    <source>
        <dbReference type="ARBA" id="ARBA00004123"/>
    </source>
</evidence>
<dbReference type="PROSITE" id="PS50160">
    <property type="entry name" value="DNA_LIGASE_A3"/>
    <property type="match status" value="1"/>
</dbReference>
<dbReference type="GO" id="GO:0006310">
    <property type="term" value="P:DNA recombination"/>
    <property type="evidence" value="ECO:0007669"/>
    <property type="project" value="InterPro"/>
</dbReference>
<reference evidence="16" key="1">
    <citation type="submission" date="2020-06" db="EMBL/GenBank/DDBJ databases">
        <title>A chromosome-scale genome assembly of Talaromyces rugulosus W13939.</title>
        <authorList>
            <person name="Wang B."/>
            <person name="Guo L."/>
            <person name="Ye K."/>
            <person name="Wang L."/>
        </authorList>
    </citation>
    <scope>NUCLEOTIDE SEQUENCE [LARGE SCALE GENOMIC DNA]</scope>
    <source>
        <strain evidence="16">W13939</strain>
    </source>
</reference>
<dbReference type="InterPro" id="IPR022755">
    <property type="entry name" value="Znf_C2H2_jaz"/>
</dbReference>
<feature type="compositionally biased region" description="Basic and acidic residues" evidence="12">
    <location>
        <begin position="306"/>
        <end position="318"/>
    </location>
</feature>
<dbReference type="Gene3D" id="3.30.470.30">
    <property type="entry name" value="DNA ligase/mRNA capping enzyme"/>
    <property type="match status" value="1"/>
</dbReference>
<dbReference type="EMBL" id="CP055903">
    <property type="protein sequence ID" value="QKX63669.1"/>
    <property type="molecule type" value="Genomic_DNA"/>
</dbReference>
<feature type="region of interest" description="Disordered" evidence="12">
    <location>
        <begin position="1220"/>
        <end position="1298"/>
    </location>
</feature>
<keyword evidence="16" id="KW-1185">Reference proteome</keyword>
<dbReference type="CDD" id="cd08039">
    <property type="entry name" value="Adenylation_DNA_ligase_Fungal"/>
    <property type="match status" value="1"/>
</dbReference>
<evidence type="ECO:0000256" key="6">
    <source>
        <dbReference type="ARBA" id="ARBA00022723"/>
    </source>
</evidence>
<dbReference type="GO" id="GO:0000398">
    <property type="term" value="P:mRNA splicing, via spliceosome"/>
    <property type="evidence" value="ECO:0007669"/>
    <property type="project" value="InterPro"/>
</dbReference>
<comment type="similarity">
    <text evidence="3">Belongs to the SF3A3 family.</text>
</comment>
<keyword evidence="7" id="KW-0547">Nucleotide-binding</keyword>
<feature type="compositionally biased region" description="Low complexity" evidence="12">
    <location>
        <begin position="1231"/>
        <end position="1243"/>
    </location>
</feature>
<dbReference type="Pfam" id="PF11931">
    <property type="entry name" value="SF3a60_Prp9_C"/>
    <property type="match status" value="1"/>
</dbReference>
<protein>
    <recommendedName>
        <fullName evidence="17">Matrin-type domain-containing protein</fullName>
    </recommendedName>
</protein>
<proteinExistence type="inferred from homology"/>
<feature type="domain" description="ATP-dependent DNA ligase family profile" evidence="13">
    <location>
        <begin position="917"/>
        <end position="1060"/>
    </location>
</feature>
<dbReference type="Gene3D" id="1.10.3260.10">
    <property type="entry name" value="DNA ligase, ATP-dependent, N-terminal domain"/>
    <property type="match status" value="1"/>
</dbReference>
<keyword evidence="8" id="KW-0863">Zinc-finger</keyword>
<dbReference type="InterPro" id="IPR013087">
    <property type="entry name" value="Znf_C2H2_type"/>
</dbReference>
<evidence type="ECO:0000313" key="16">
    <source>
        <dbReference type="Proteomes" id="UP000509510"/>
    </source>
</evidence>
<dbReference type="GO" id="GO:0005681">
    <property type="term" value="C:spliceosomal complex"/>
    <property type="evidence" value="ECO:0007669"/>
    <property type="project" value="InterPro"/>
</dbReference>
<evidence type="ECO:0008006" key="17">
    <source>
        <dbReference type="Google" id="ProtNLM"/>
    </source>
</evidence>
<dbReference type="Pfam" id="PF04675">
    <property type="entry name" value="DNA_ligase_A_N"/>
    <property type="match status" value="1"/>
</dbReference>
<comment type="subcellular location">
    <subcellularLocation>
        <location evidence="1">Nucleus</location>
    </subcellularLocation>
</comment>
<keyword evidence="4" id="KW-0597">Phosphoprotein</keyword>
<dbReference type="SUPFAM" id="SSF57667">
    <property type="entry name" value="beta-beta-alpha zinc fingers"/>
    <property type="match status" value="1"/>
</dbReference>
<dbReference type="Pfam" id="PF16837">
    <property type="entry name" value="SF3A3"/>
    <property type="match status" value="1"/>
</dbReference>
<dbReference type="GO" id="GO:0008270">
    <property type="term" value="F:zinc ion binding"/>
    <property type="evidence" value="ECO:0007669"/>
    <property type="project" value="UniProtKB-KW"/>
</dbReference>
<dbReference type="Proteomes" id="UP000509510">
    <property type="component" value="Chromosome VI"/>
</dbReference>
<feature type="compositionally biased region" description="Low complexity" evidence="12">
    <location>
        <begin position="1276"/>
        <end position="1287"/>
    </location>
</feature>
<evidence type="ECO:0000256" key="8">
    <source>
        <dbReference type="ARBA" id="ARBA00022771"/>
    </source>
</evidence>
<dbReference type="GO" id="GO:0006297">
    <property type="term" value="P:nucleotide-excision repair, DNA gap filling"/>
    <property type="evidence" value="ECO:0007669"/>
    <property type="project" value="TreeGrafter"/>
</dbReference>
<keyword evidence="11" id="KW-0539">Nucleus</keyword>
<evidence type="ECO:0000256" key="10">
    <source>
        <dbReference type="ARBA" id="ARBA00022840"/>
    </source>
</evidence>
<dbReference type="InterPro" id="IPR029710">
    <property type="entry name" value="LIG4"/>
</dbReference>
<dbReference type="GO" id="GO:0006303">
    <property type="term" value="P:double-strand break repair via nonhomologous end joining"/>
    <property type="evidence" value="ECO:0007669"/>
    <property type="project" value="TreeGrafter"/>
</dbReference>
<comment type="similarity">
    <text evidence="2">Belongs to the ATP-dependent DNA ligase family.</text>
</comment>
<dbReference type="KEGG" id="trg:TRUGW13939_10840"/>
<evidence type="ECO:0000256" key="4">
    <source>
        <dbReference type="ARBA" id="ARBA00022553"/>
    </source>
</evidence>
<dbReference type="PANTHER" id="PTHR45997:SF2">
    <property type="entry name" value="ATP DEPENDENT DNA LIGASE DOMAIN PROTEIN (AFU_ORTHOLOGUE AFUA_5G02430)"/>
    <property type="match status" value="1"/>
</dbReference>
<evidence type="ECO:0000256" key="11">
    <source>
        <dbReference type="ARBA" id="ARBA00023242"/>
    </source>
</evidence>
<evidence type="ECO:0000259" key="13">
    <source>
        <dbReference type="PROSITE" id="PS50160"/>
    </source>
</evidence>
<dbReference type="InterPro" id="IPR024598">
    <property type="entry name" value="SF3a60/Prp9_C"/>
</dbReference>
<dbReference type="InterPro" id="IPR012308">
    <property type="entry name" value="DNA_ligase_ATP-dep_N"/>
</dbReference>
<feature type="domain" description="Matrin-type" evidence="14">
    <location>
        <begin position="408"/>
        <end position="439"/>
    </location>
</feature>
<dbReference type="InterPro" id="IPR012310">
    <property type="entry name" value="DNA_ligase_ATP-dep_cent"/>
</dbReference>
<accession>A0A7H8RB32</accession>
<dbReference type="GO" id="GO:0032807">
    <property type="term" value="C:DNA ligase IV complex"/>
    <property type="evidence" value="ECO:0007669"/>
    <property type="project" value="TreeGrafter"/>
</dbReference>
<dbReference type="PANTHER" id="PTHR45997">
    <property type="entry name" value="DNA LIGASE 4"/>
    <property type="match status" value="1"/>
</dbReference>
<dbReference type="RefSeq" id="XP_035349843.1">
    <property type="nucleotide sequence ID" value="XM_035493950.1"/>
</dbReference>
<feature type="region of interest" description="Disordered" evidence="12">
    <location>
        <begin position="279"/>
        <end position="326"/>
    </location>
</feature>
<evidence type="ECO:0000256" key="9">
    <source>
        <dbReference type="ARBA" id="ARBA00022833"/>
    </source>
</evidence>
<evidence type="ECO:0000256" key="2">
    <source>
        <dbReference type="ARBA" id="ARBA00007572"/>
    </source>
</evidence>
<dbReference type="Pfam" id="PF12171">
    <property type="entry name" value="zf-C2H2_jaz"/>
    <property type="match status" value="1"/>
</dbReference>
<dbReference type="InterPro" id="IPR036236">
    <property type="entry name" value="Znf_C2H2_sf"/>
</dbReference>
<dbReference type="Gene3D" id="3.30.160.60">
    <property type="entry name" value="Classic Zinc Finger"/>
    <property type="match status" value="1"/>
</dbReference>
<evidence type="ECO:0000256" key="7">
    <source>
        <dbReference type="ARBA" id="ARBA00022741"/>
    </source>
</evidence>
<evidence type="ECO:0000256" key="12">
    <source>
        <dbReference type="SAM" id="MobiDB-lite"/>
    </source>
</evidence>
<name>A0A7H8RB32_TALRU</name>
<evidence type="ECO:0000256" key="5">
    <source>
        <dbReference type="ARBA" id="ARBA00022598"/>
    </source>
</evidence>
<dbReference type="GO" id="GO:0003723">
    <property type="term" value="F:RNA binding"/>
    <property type="evidence" value="ECO:0007669"/>
    <property type="project" value="InterPro"/>
</dbReference>
<organism evidence="15 16">
    <name type="scientific">Talaromyces rugulosus</name>
    <name type="common">Penicillium rugulosum</name>
    <dbReference type="NCBI Taxonomy" id="121627"/>
    <lineage>
        <taxon>Eukaryota</taxon>
        <taxon>Fungi</taxon>
        <taxon>Dikarya</taxon>
        <taxon>Ascomycota</taxon>
        <taxon>Pezizomycotina</taxon>
        <taxon>Eurotiomycetes</taxon>
        <taxon>Eurotiomycetidae</taxon>
        <taxon>Eurotiales</taxon>
        <taxon>Trichocomaceae</taxon>
        <taxon>Talaromyces</taxon>
        <taxon>Talaromyces sect. Islandici</taxon>
    </lineage>
</organism>
<dbReference type="SUPFAM" id="SSF56091">
    <property type="entry name" value="DNA ligase/mRNA capping enzyme, catalytic domain"/>
    <property type="match status" value="1"/>
</dbReference>
<dbReference type="GO" id="GO:0005524">
    <property type="term" value="F:ATP binding"/>
    <property type="evidence" value="ECO:0007669"/>
    <property type="project" value="UniProtKB-KW"/>
</dbReference>
<gene>
    <name evidence="15" type="ORF">TRUGW13939_10840</name>
</gene>
<dbReference type="InterPro" id="IPR021966">
    <property type="entry name" value="SF3a60_bindingd"/>
</dbReference>
<feature type="compositionally biased region" description="Polar residues" evidence="12">
    <location>
        <begin position="293"/>
        <end position="305"/>
    </location>
</feature>
<sequence>MLLEDQRFIHEDLERLEQGIADRVIDDPRNLRERLSRDHQVAGFLDRIEEQSKRLLDIYKDAEGLRAQEIQSISTGDPFEEFYKRLDDIKDFHKRYPNEPVENLERAYKRKHPGEGEPFAFEAESIFTGEEAYGQFFDLTQLHEQYLNIPGVKRLTYIQYIDQFDVFTPPQLPIKRSLKLSDRYFKYVGDLAGYLEGFMKRAHPLDNLEQLFVSFDEEFEKQWSSNEVPGWGTEATIGPDGPKTQGTGEGIWCADCEKEFKNENVYKNHLTGKKHIKAAEAKKANGPSDAPERNQNAIKDPSFNSLKERAVAEREHRVRSLSKTLDSERQATRVNVERKQGMTERERQMEIEALMADAEPSFGGQPHDDESDEEGEDRIYNPLKLPLAWDGKPIPYWLYKLHGLGVELPCEVCGNFVYMGRRAFEKHFSEARHIYGLKCLGITQQTNLFREIVRIEDAVRLWEKLEQDRKKDKDSRDNVVQMEDAEGNVMPERIYHEYAPFPLLPFSWPLHTNFHAVSKSKEGRMGFNFTYLCDLLSGLERNRHLKAASVARTQNPDYHTISSWFINHSKRIHDKETNLLALLSCLFPEKRPDRVYWLQSTSLARVIARCLYLGSSRIKDLDQWRLHGGGDLGQCVENVMNQAENQIIPGREVTVEEIEDALLEISSRCRFSGPAIRKRHAAADVDEVLGPLYRRLSSRDSKWLTRMILKSYSPVQLPVDVVLKHVHFLLPQLLLFQDSFEGAVHLLRSTSLKHFPPRPQPDFAHLLNREALKHLVPRPGLKVGRPEFYKARSLKHCCKMINRRRMSLERKYDGEYCQIHVDITDGVPSIQIFSKSGKDSTVDRAGIHETVKRSLIIGERDCKISRRCILEGELLVWSDRDSKILEFHKLRKFLARSGTMIGTDYDSQPKPYEHLMIMFFDILLLDDDVCLGKPHRLRRLLLKDTVKLIPGRADISEQEVIDFSRPDGPRRLQTAFSKCISERWEGYILKGCDEPYFAILSSDTEKGFCRWIKLKKDYIPGLGDTADFSLIGARYDPKDAQHLSEIGYLSWTQFFLGCLDNKDAVIQSGALPRFRIIDVIGRHSLCASDMRMLNLWGKFVACQVESNNTFKAYNLHNSLPEMEVAFKTPFIVELLGSGFDKPGNTQYYTLRFPRVLKVHWDRTFQDAISFSELQNLADKARLVPEQGLLEETSLWYEKIGETQGKSEYIVETSQASSYSAVLTSTPPSRQGTLTSTGSTPPTSREIGDSSPGKSPVKKSNAPLPPKPQPTSKRDTPPSLSSSDLDPSQASVKRRKILASSSTMATFAPEPRVPFQYLRDRGSPVPKSSGLYDRAQTTSFSQFNENMDKMKSKTPLGENPNPSLRSKSVFIPQTPLSEPVKATVDNCHTTNSATPTHSSDASPVRENLNGVHIDRGHDSLSPRGMVNSIPFPLPRRLESPLCTIPMYCGDFGFVETLFRQASRDFTFSMTHFVQSLGAPSTREKLRASNPSSADCDMALGIILINKRDPGNTLATQLYNIGNLVASSLQSQLSTLPSQGKIFFLDRNILHAGSGIHDETFLLNDWWAEYGVQYYYASISWGFGIDLGQVAQRVDEARQLGGPQAALYDQRKMTSVVNVYEPSDVEILGEFVSIDPTVHLLGDYYYAPG</sequence>
<dbReference type="InterPro" id="IPR036599">
    <property type="entry name" value="DNA_ligase_N_sf"/>
</dbReference>
<keyword evidence="10" id="KW-0067">ATP-binding</keyword>